<dbReference type="OrthoDB" id="9811615at2"/>
<dbReference type="Gene3D" id="2.60.40.790">
    <property type="match status" value="1"/>
</dbReference>
<name>A0A1M5YGS7_9FIRM</name>
<dbReference type="InterPro" id="IPR031107">
    <property type="entry name" value="Small_HSP"/>
</dbReference>
<proteinExistence type="inferred from homology"/>
<protein>
    <submittedName>
        <fullName evidence="4">HSP20 family protein</fullName>
    </submittedName>
</protein>
<dbReference type="PROSITE" id="PS01031">
    <property type="entry name" value="SHSP"/>
    <property type="match status" value="1"/>
</dbReference>
<dbReference type="Proteomes" id="UP000183995">
    <property type="component" value="Unassembled WGS sequence"/>
</dbReference>
<gene>
    <name evidence="4" type="ORF">SAMN02745823_02520</name>
</gene>
<keyword evidence="5" id="KW-1185">Reference proteome</keyword>
<dbReference type="InterPro" id="IPR002068">
    <property type="entry name" value="A-crystallin/Hsp20_dom"/>
</dbReference>
<evidence type="ECO:0000313" key="4">
    <source>
        <dbReference type="EMBL" id="SHI11235.1"/>
    </source>
</evidence>
<reference evidence="4 5" key="1">
    <citation type="submission" date="2016-11" db="EMBL/GenBank/DDBJ databases">
        <authorList>
            <person name="Jaros S."/>
            <person name="Januszkiewicz K."/>
            <person name="Wedrychowicz H."/>
        </authorList>
    </citation>
    <scope>NUCLEOTIDE SEQUENCE [LARGE SCALE GENOMIC DNA]</scope>
    <source>
        <strain evidence="4 5">DSM 10068</strain>
    </source>
</reference>
<dbReference type="RefSeq" id="WP_073079536.1">
    <property type="nucleotide sequence ID" value="NZ_FQXV01000008.1"/>
</dbReference>
<dbReference type="STRING" id="1123282.SAMN02745823_02520"/>
<dbReference type="InterPro" id="IPR008978">
    <property type="entry name" value="HSP20-like_chaperone"/>
</dbReference>
<evidence type="ECO:0000259" key="3">
    <source>
        <dbReference type="PROSITE" id="PS01031"/>
    </source>
</evidence>
<dbReference type="CDD" id="cd06471">
    <property type="entry name" value="ACD_LpsHSP_like"/>
    <property type="match status" value="1"/>
</dbReference>
<comment type="similarity">
    <text evidence="1 2">Belongs to the small heat shock protein (HSP20) family.</text>
</comment>
<accession>A0A1M5YGS7</accession>
<dbReference type="SUPFAM" id="SSF49764">
    <property type="entry name" value="HSP20-like chaperones"/>
    <property type="match status" value="1"/>
</dbReference>
<evidence type="ECO:0000313" key="5">
    <source>
        <dbReference type="Proteomes" id="UP000183995"/>
    </source>
</evidence>
<dbReference type="AlphaFoldDB" id="A0A1M5YGS7"/>
<dbReference type="Pfam" id="PF00011">
    <property type="entry name" value="HSP20"/>
    <property type="match status" value="1"/>
</dbReference>
<dbReference type="EMBL" id="FQXV01000008">
    <property type="protein sequence ID" value="SHI11235.1"/>
    <property type="molecule type" value="Genomic_DNA"/>
</dbReference>
<organism evidence="4 5">
    <name type="scientific">Sporobacter termitidis DSM 10068</name>
    <dbReference type="NCBI Taxonomy" id="1123282"/>
    <lineage>
        <taxon>Bacteria</taxon>
        <taxon>Bacillati</taxon>
        <taxon>Bacillota</taxon>
        <taxon>Clostridia</taxon>
        <taxon>Eubacteriales</taxon>
        <taxon>Oscillospiraceae</taxon>
        <taxon>Sporobacter</taxon>
    </lineage>
</organism>
<evidence type="ECO:0000256" key="2">
    <source>
        <dbReference type="RuleBase" id="RU003616"/>
    </source>
</evidence>
<evidence type="ECO:0000256" key="1">
    <source>
        <dbReference type="PROSITE-ProRule" id="PRU00285"/>
    </source>
</evidence>
<sequence length="148" mass="16645">MAGLVPFNRRRSDVMSAGFDSFQNMLDDFFAESWPFRRSLLGDTFKLDVQDNSTEYLIEAELPGVKKEDIGISLNEGRLNISVNKDETVEETNKNYLHKERRYTSMSRNIMLGDADAAGIKAKLDNGVLSISVPKKPKPDNSVVIDID</sequence>
<dbReference type="PANTHER" id="PTHR11527">
    <property type="entry name" value="HEAT-SHOCK PROTEIN 20 FAMILY MEMBER"/>
    <property type="match status" value="1"/>
</dbReference>
<feature type="domain" description="SHSP" evidence="3">
    <location>
        <begin position="38"/>
        <end position="148"/>
    </location>
</feature>